<evidence type="ECO:0000256" key="12">
    <source>
        <dbReference type="ARBA" id="ARBA00023012"/>
    </source>
</evidence>
<dbReference type="InterPro" id="IPR004358">
    <property type="entry name" value="Sig_transdc_His_kin-like_C"/>
</dbReference>
<feature type="transmembrane region" description="Helical" evidence="14">
    <location>
        <begin position="116"/>
        <end position="140"/>
    </location>
</feature>
<name>I4C8C8_DESTA</name>
<dbReference type="SUPFAM" id="SSF55874">
    <property type="entry name" value="ATPase domain of HSP90 chaperone/DNA topoisomerase II/histidine kinase"/>
    <property type="match status" value="1"/>
</dbReference>
<feature type="transmembrane region" description="Helical" evidence="14">
    <location>
        <begin position="498"/>
        <end position="516"/>
    </location>
</feature>
<dbReference type="InterPro" id="IPR003594">
    <property type="entry name" value="HATPase_dom"/>
</dbReference>
<dbReference type="GO" id="GO:0000155">
    <property type="term" value="F:phosphorelay sensor kinase activity"/>
    <property type="evidence" value="ECO:0007669"/>
    <property type="project" value="InterPro"/>
</dbReference>
<dbReference type="eggNOG" id="COG0591">
    <property type="taxonomic scope" value="Bacteria"/>
</dbReference>
<dbReference type="PROSITE" id="PS50283">
    <property type="entry name" value="NA_SOLUT_SYMP_3"/>
    <property type="match status" value="1"/>
</dbReference>
<dbReference type="RefSeq" id="WP_014810956.1">
    <property type="nucleotide sequence ID" value="NC_018025.1"/>
</dbReference>
<dbReference type="InterPro" id="IPR001734">
    <property type="entry name" value="Na/solute_symporter"/>
</dbReference>
<reference evidence="17" key="1">
    <citation type="submission" date="2012-06" db="EMBL/GenBank/DDBJ databases">
        <title>Complete sequence of chromosome of Desulfomonile tiedjei DSM 6799.</title>
        <authorList>
            <person name="Lucas S."/>
            <person name="Copeland A."/>
            <person name="Lapidus A."/>
            <person name="Glavina del Rio T."/>
            <person name="Dalin E."/>
            <person name="Tice H."/>
            <person name="Bruce D."/>
            <person name="Goodwin L."/>
            <person name="Pitluck S."/>
            <person name="Peters L."/>
            <person name="Ovchinnikova G."/>
            <person name="Zeytun A."/>
            <person name="Lu M."/>
            <person name="Kyrpides N."/>
            <person name="Mavromatis K."/>
            <person name="Ivanova N."/>
            <person name="Brettin T."/>
            <person name="Detter J.C."/>
            <person name="Han C."/>
            <person name="Larimer F."/>
            <person name="Land M."/>
            <person name="Hauser L."/>
            <person name="Markowitz V."/>
            <person name="Cheng J.-F."/>
            <person name="Hugenholtz P."/>
            <person name="Woyke T."/>
            <person name="Wu D."/>
            <person name="Spring S."/>
            <person name="Schroeder M."/>
            <person name="Brambilla E."/>
            <person name="Klenk H.-P."/>
            <person name="Eisen J.A."/>
        </authorList>
    </citation>
    <scope>NUCLEOTIDE SEQUENCE [LARGE SCALE GENOMIC DNA]</scope>
    <source>
        <strain evidence="17">ATCC 49306 / DSM 6799 / DCB-1</strain>
    </source>
</reference>
<dbReference type="InterPro" id="IPR036890">
    <property type="entry name" value="HATPase_C_sf"/>
</dbReference>
<protein>
    <recommendedName>
        <fullName evidence="4">histidine kinase</fullName>
        <ecNumber evidence="4">2.7.13.3</ecNumber>
    </recommendedName>
</protein>
<dbReference type="InterPro" id="IPR038377">
    <property type="entry name" value="Na/Glc_symporter_sf"/>
</dbReference>
<feature type="transmembrane region" description="Helical" evidence="14">
    <location>
        <begin position="409"/>
        <end position="431"/>
    </location>
</feature>
<dbReference type="Gene3D" id="3.30.565.10">
    <property type="entry name" value="Histidine kinase-like ATPase, C-terminal domain"/>
    <property type="match status" value="1"/>
</dbReference>
<evidence type="ECO:0000313" key="16">
    <source>
        <dbReference type="EMBL" id="AFM25819.1"/>
    </source>
</evidence>
<keyword evidence="7 14" id="KW-0812">Transmembrane</keyword>
<dbReference type="Pfam" id="PF02518">
    <property type="entry name" value="HATPase_c"/>
    <property type="match status" value="1"/>
</dbReference>
<proteinExistence type="inferred from homology"/>
<evidence type="ECO:0000256" key="9">
    <source>
        <dbReference type="ARBA" id="ARBA00022777"/>
    </source>
</evidence>
<dbReference type="Proteomes" id="UP000006055">
    <property type="component" value="Chromosome"/>
</dbReference>
<dbReference type="PROSITE" id="PS50109">
    <property type="entry name" value="HIS_KIN"/>
    <property type="match status" value="1"/>
</dbReference>
<evidence type="ECO:0000256" key="14">
    <source>
        <dbReference type="SAM" id="Phobius"/>
    </source>
</evidence>
<keyword evidence="8" id="KW-0547">Nucleotide-binding</keyword>
<feature type="transmembrane region" description="Helical" evidence="14">
    <location>
        <begin position="37"/>
        <end position="56"/>
    </location>
</feature>
<feature type="transmembrane region" description="Helical" evidence="14">
    <location>
        <begin position="283"/>
        <end position="309"/>
    </location>
</feature>
<feature type="transmembrane region" description="Helical" evidence="14">
    <location>
        <begin position="68"/>
        <end position="87"/>
    </location>
</feature>
<dbReference type="PATRIC" id="fig|706587.4.peg.3590"/>
<dbReference type="Gene3D" id="1.20.1730.10">
    <property type="entry name" value="Sodium/glucose cotransporter"/>
    <property type="match status" value="1"/>
</dbReference>
<keyword evidence="11 14" id="KW-1133">Transmembrane helix</keyword>
<keyword evidence="5" id="KW-0597">Phosphoprotein</keyword>
<evidence type="ECO:0000313" key="17">
    <source>
        <dbReference type="Proteomes" id="UP000006055"/>
    </source>
</evidence>
<comment type="catalytic activity">
    <reaction evidence="1">
        <text>ATP + protein L-histidine = ADP + protein N-phospho-L-histidine.</text>
        <dbReference type="EC" id="2.7.13.3"/>
    </reaction>
</comment>
<dbReference type="Gene3D" id="1.10.287.130">
    <property type="match status" value="1"/>
</dbReference>
<dbReference type="EMBL" id="CP003360">
    <property type="protein sequence ID" value="AFM25819.1"/>
    <property type="molecule type" value="Genomic_DNA"/>
</dbReference>
<evidence type="ECO:0000256" key="6">
    <source>
        <dbReference type="ARBA" id="ARBA00022679"/>
    </source>
</evidence>
<evidence type="ECO:0000256" key="7">
    <source>
        <dbReference type="ARBA" id="ARBA00022692"/>
    </source>
</evidence>
<keyword evidence="13 14" id="KW-0472">Membrane</keyword>
<keyword evidence="9" id="KW-0418">Kinase</keyword>
<feature type="transmembrane region" description="Helical" evidence="14">
    <location>
        <begin position="189"/>
        <end position="216"/>
    </location>
</feature>
<comment type="similarity">
    <text evidence="3">Belongs to the sodium:solute symporter (SSF) (TC 2.A.21) family.</text>
</comment>
<sequence>MLDSFMVLAVFCFYMGFLFLIALWVERASTVDRSPVNNPYVYSLSLAVYCTGWTYYGSVGKAATSGLLFLPIYLGPTIAIILWWTVLRKMVRIKTRHHITSIADFISARYNKSQSVAALVTIIALVGTTPYIALQFKAIISTFSIVTSAEGSASWVGQHLGPIVVGLMWVFTIILGIRRLDPTERHPGMIMAVAVECLVKLVAFLAAGIFVTYFLFDGFTDIFKRITETQPHMLVEVWKTDQSYYITWTTYLILAMSAIMFLPRQFHMAVIENFDEDHIRTAMWMFPLYMLLINIFVFPIAMGGLLKGYPAQDADTFVLGLPLHSGQKWLSLLVFLGGASAATGMIMISSITVTTMITNHLLLPIVDWIKWLGFLRRHLLNCRWVAVAGVIVTGYWFEQLVGESYMLVNIGMIAFAAAFQLAPAALGGIAWRRGNQAGALLGLGAGFVVWFYTLLLPAFVRSGWIADSLLSDGPWGIAFLKPEQLFGVMTLDSLTHGVFWSFLFNTGFYVFGSLFFEQSEQEKNLAEDFADVLITIPALGKSSRRESHIIASEKKKIIEDLLCQYLGAAEAASMTEKCFQEAGVLGKGRISIVELAEVHNQVEKFLSGSIGTAAAFKALRQAEIFDPGEARELSEMYAEILASLKVTPEELEQKIDYYQEREALLTHHAAELEQKVRERTRDLEAAQEELIKRERLSVIGQLTAIVSHELRNPLGVIQSSAYVLSRNLTDTDEKTQKHLERIEQQVGICDSIIGELLEYTRGRRSAAVKGEINSWLEYVLDELTFPKEIHVMKLLRRDIPEISFDKEKMRRVVVNLCENAIQAVLARQTAMEEAKLSYSPRIRISTYSADSNVCIQVEDNGMGMNNETTMRAFEPLFTTRARGTGLGLAIVKKIVEEHEGTVYLSSVPDQGTIITITLPQDGRKESGANH</sequence>
<evidence type="ECO:0000256" key="11">
    <source>
        <dbReference type="ARBA" id="ARBA00022989"/>
    </source>
</evidence>
<evidence type="ECO:0000259" key="15">
    <source>
        <dbReference type="PROSITE" id="PS50109"/>
    </source>
</evidence>
<feature type="transmembrane region" description="Helical" evidence="14">
    <location>
        <begin position="438"/>
        <end position="460"/>
    </location>
</feature>
<evidence type="ECO:0000256" key="5">
    <source>
        <dbReference type="ARBA" id="ARBA00022553"/>
    </source>
</evidence>
<gene>
    <name evidence="16" type="ordered locus">Desti_3158</name>
</gene>
<comment type="subcellular location">
    <subcellularLocation>
        <location evidence="2">Membrane</location>
        <topology evidence="2">Multi-pass membrane protein</topology>
    </subcellularLocation>
</comment>
<feature type="transmembrane region" description="Helical" evidence="14">
    <location>
        <begin position="160"/>
        <end position="177"/>
    </location>
</feature>
<dbReference type="SMART" id="SM00388">
    <property type="entry name" value="HisKA"/>
    <property type="match status" value="1"/>
</dbReference>
<dbReference type="PRINTS" id="PR00344">
    <property type="entry name" value="BCTRLSENSOR"/>
</dbReference>
<dbReference type="GO" id="GO:0016020">
    <property type="term" value="C:membrane"/>
    <property type="evidence" value="ECO:0007669"/>
    <property type="project" value="UniProtKB-SubCell"/>
</dbReference>
<evidence type="ECO:0000256" key="10">
    <source>
        <dbReference type="ARBA" id="ARBA00022840"/>
    </source>
</evidence>
<dbReference type="Pfam" id="PF00512">
    <property type="entry name" value="HisKA"/>
    <property type="match status" value="1"/>
</dbReference>
<dbReference type="PANTHER" id="PTHR43065:SF10">
    <property type="entry name" value="PEROXIDE STRESS-ACTIVATED HISTIDINE KINASE MAK3"/>
    <property type="match status" value="1"/>
</dbReference>
<dbReference type="InterPro" id="IPR005467">
    <property type="entry name" value="His_kinase_dom"/>
</dbReference>
<dbReference type="GO" id="GO:0005524">
    <property type="term" value="F:ATP binding"/>
    <property type="evidence" value="ECO:0007669"/>
    <property type="project" value="UniProtKB-KW"/>
</dbReference>
<feature type="transmembrane region" description="Helical" evidence="14">
    <location>
        <begin position="329"/>
        <end position="357"/>
    </location>
</feature>
<evidence type="ECO:0000256" key="4">
    <source>
        <dbReference type="ARBA" id="ARBA00012438"/>
    </source>
</evidence>
<keyword evidence="6" id="KW-0808">Transferase</keyword>
<dbReference type="SMART" id="SM00387">
    <property type="entry name" value="HATPase_c"/>
    <property type="match status" value="1"/>
</dbReference>
<dbReference type="HOGENOM" id="CLU_000445_22_1_7"/>
<evidence type="ECO:0000256" key="8">
    <source>
        <dbReference type="ARBA" id="ARBA00022741"/>
    </source>
</evidence>
<keyword evidence="10" id="KW-0067">ATP-binding</keyword>
<evidence type="ECO:0000256" key="1">
    <source>
        <dbReference type="ARBA" id="ARBA00000085"/>
    </source>
</evidence>
<dbReference type="InterPro" id="IPR003661">
    <property type="entry name" value="HisK_dim/P_dom"/>
</dbReference>
<evidence type="ECO:0000256" key="2">
    <source>
        <dbReference type="ARBA" id="ARBA00004141"/>
    </source>
</evidence>
<dbReference type="AlphaFoldDB" id="I4C8C8"/>
<feature type="transmembrane region" description="Helical" evidence="14">
    <location>
        <begin position="378"/>
        <end position="397"/>
    </location>
</feature>
<dbReference type="KEGG" id="dti:Desti_3158"/>
<feature type="transmembrane region" description="Helical" evidence="14">
    <location>
        <begin position="6"/>
        <end position="25"/>
    </location>
</feature>
<dbReference type="GO" id="GO:0022857">
    <property type="term" value="F:transmembrane transporter activity"/>
    <property type="evidence" value="ECO:0007669"/>
    <property type="project" value="InterPro"/>
</dbReference>
<feature type="transmembrane region" description="Helical" evidence="14">
    <location>
        <begin position="243"/>
        <end position="262"/>
    </location>
</feature>
<dbReference type="SUPFAM" id="SSF47384">
    <property type="entry name" value="Homodimeric domain of signal transducing histidine kinase"/>
    <property type="match status" value="1"/>
</dbReference>
<accession>I4C8C8</accession>
<dbReference type="STRING" id="706587.Desti_3158"/>
<feature type="domain" description="Histidine kinase" evidence="15">
    <location>
        <begin position="705"/>
        <end position="922"/>
    </location>
</feature>
<keyword evidence="12" id="KW-0902">Two-component regulatory system</keyword>
<keyword evidence="17" id="KW-1185">Reference proteome</keyword>
<dbReference type="CDD" id="cd00082">
    <property type="entry name" value="HisKA"/>
    <property type="match status" value="1"/>
</dbReference>
<organism evidence="16 17">
    <name type="scientific">Desulfomonile tiedjei (strain ATCC 49306 / DSM 6799 / DCB-1)</name>
    <dbReference type="NCBI Taxonomy" id="706587"/>
    <lineage>
        <taxon>Bacteria</taxon>
        <taxon>Pseudomonadati</taxon>
        <taxon>Thermodesulfobacteriota</taxon>
        <taxon>Desulfomonilia</taxon>
        <taxon>Desulfomonilales</taxon>
        <taxon>Desulfomonilaceae</taxon>
        <taxon>Desulfomonile</taxon>
    </lineage>
</organism>
<dbReference type="InterPro" id="IPR036097">
    <property type="entry name" value="HisK_dim/P_sf"/>
</dbReference>
<dbReference type="PANTHER" id="PTHR43065">
    <property type="entry name" value="SENSOR HISTIDINE KINASE"/>
    <property type="match status" value="1"/>
</dbReference>
<evidence type="ECO:0000256" key="3">
    <source>
        <dbReference type="ARBA" id="ARBA00006434"/>
    </source>
</evidence>
<evidence type="ECO:0000256" key="13">
    <source>
        <dbReference type="ARBA" id="ARBA00023136"/>
    </source>
</evidence>
<dbReference type="OrthoDB" id="567977at2"/>
<dbReference type="eggNOG" id="COG4191">
    <property type="taxonomic scope" value="Bacteria"/>
</dbReference>
<dbReference type="EC" id="2.7.13.3" evidence="4"/>